<dbReference type="InterPro" id="IPR006571">
    <property type="entry name" value="TLDc_dom"/>
</dbReference>
<comment type="caution">
    <text evidence="4">The sequence shown here is derived from an EMBL/GenBank/DDBJ whole genome shotgun (WGS) entry which is preliminary data.</text>
</comment>
<evidence type="ECO:0000259" key="2">
    <source>
        <dbReference type="Pfam" id="PF07534"/>
    </source>
</evidence>
<evidence type="ECO:0000256" key="1">
    <source>
        <dbReference type="SAM" id="SignalP"/>
    </source>
</evidence>
<dbReference type="NCBIfam" id="TIGR02595">
    <property type="entry name" value="PEP_CTERM"/>
    <property type="match status" value="1"/>
</dbReference>
<protein>
    <submittedName>
        <fullName evidence="4">PEP_CTERM-anchored TLD domain-containing protein</fullName>
    </submittedName>
</protein>
<dbReference type="Pfam" id="PF07534">
    <property type="entry name" value="TLD"/>
    <property type="match status" value="1"/>
</dbReference>
<keyword evidence="5" id="KW-1185">Reference proteome</keyword>
<dbReference type="InterPro" id="IPR013424">
    <property type="entry name" value="Ice-binding_C"/>
</dbReference>
<name>A0ABT2BJI0_9BURK</name>
<dbReference type="RefSeq" id="WP_258856341.1">
    <property type="nucleotide sequence ID" value="NZ_JANUGV010000002.1"/>
</dbReference>
<dbReference type="EMBL" id="JANUGV010000002">
    <property type="protein sequence ID" value="MCS0608661.1"/>
    <property type="molecule type" value="Genomic_DNA"/>
</dbReference>
<evidence type="ECO:0000313" key="4">
    <source>
        <dbReference type="EMBL" id="MCS0608661.1"/>
    </source>
</evidence>
<sequence>MKTILAAAAMALACGGAAAQTGITGPSLLDPSREAQLERWLGAGDMAFTAIFTGNPGNTSLDFHSAVDGKGPTFTLLQVSNTAGGSWLIGGYNPQSWSSSDGWHVTMPDSQRTAFLFNMTDPAVYRQVPATYVLPSQGSRQTFNAADHGPTFGAGPDLFVNDRLDAALSWQVSYGNPLDEGKSIIDRSVGGQFFHVDALQLFAVSPIPEPASAGMLLAGLGLIATLARRRRHSGV</sequence>
<keyword evidence="1" id="KW-0732">Signal</keyword>
<evidence type="ECO:0000259" key="3">
    <source>
        <dbReference type="Pfam" id="PF07589"/>
    </source>
</evidence>
<feature type="domain" description="TLDc" evidence="2">
    <location>
        <begin position="57"/>
        <end position="169"/>
    </location>
</feature>
<accession>A0ABT2BJI0</accession>
<dbReference type="NCBIfam" id="NF038124">
    <property type="entry name" value="PEP_CTERM_TLD_A"/>
    <property type="match status" value="1"/>
</dbReference>
<reference evidence="4 5" key="1">
    <citation type="submission" date="2022-08" db="EMBL/GenBank/DDBJ databases">
        <title>Reclassification of Massilia species as members of the genera Telluria, Duganella, Pseudoduganella, Mokoshia gen. nov. and Zemynaea gen. nov. using orthogonal and non-orthogonal genome-based approaches.</title>
        <authorList>
            <person name="Bowman J.P."/>
        </authorList>
    </citation>
    <scope>NUCLEOTIDE SEQUENCE [LARGE SCALE GENOMIC DNA]</scope>
    <source>
        <strain evidence="4 5">JCM 31607</strain>
    </source>
</reference>
<organism evidence="4 5">
    <name type="scientific">Massilia solisilvae</name>
    <dbReference type="NCBI Taxonomy" id="1811225"/>
    <lineage>
        <taxon>Bacteria</taxon>
        <taxon>Pseudomonadati</taxon>
        <taxon>Pseudomonadota</taxon>
        <taxon>Betaproteobacteria</taxon>
        <taxon>Burkholderiales</taxon>
        <taxon>Oxalobacteraceae</taxon>
        <taxon>Telluria group</taxon>
        <taxon>Massilia</taxon>
    </lineage>
</organism>
<proteinExistence type="predicted"/>
<gene>
    <name evidence="4" type="ORF">NX773_10850</name>
</gene>
<evidence type="ECO:0000313" key="5">
    <source>
        <dbReference type="Proteomes" id="UP001205861"/>
    </source>
</evidence>
<feature type="domain" description="Ice-binding protein C-terminal" evidence="3">
    <location>
        <begin position="206"/>
        <end position="231"/>
    </location>
</feature>
<feature type="chain" id="PRO_5045446466" evidence="1">
    <location>
        <begin position="20"/>
        <end position="235"/>
    </location>
</feature>
<dbReference type="Pfam" id="PF07589">
    <property type="entry name" value="PEP-CTERM"/>
    <property type="match status" value="1"/>
</dbReference>
<feature type="signal peptide" evidence="1">
    <location>
        <begin position="1"/>
        <end position="19"/>
    </location>
</feature>
<dbReference type="Proteomes" id="UP001205861">
    <property type="component" value="Unassembled WGS sequence"/>
</dbReference>